<organism evidence="2 3">
    <name type="scientific">Artemisia annua</name>
    <name type="common">Sweet wormwood</name>
    <dbReference type="NCBI Taxonomy" id="35608"/>
    <lineage>
        <taxon>Eukaryota</taxon>
        <taxon>Viridiplantae</taxon>
        <taxon>Streptophyta</taxon>
        <taxon>Embryophyta</taxon>
        <taxon>Tracheophyta</taxon>
        <taxon>Spermatophyta</taxon>
        <taxon>Magnoliopsida</taxon>
        <taxon>eudicotyledons</taxon>
        <taxon>Gunneridae</taxon>
        <taxon>Pentapetalae</taxon>
        <taxon>asterids</taxon>
        <taxon>campanulids</taxon>
        <taxon>Asterales</taxon>
        <taxon>Asteraceae</taxon>
        <taxon>Asteroideae</taxon>
        <taxon>Anthemideae</taxon>
        <taxon>Artemisiinae</taxon>
        <taxon>Artemisia</taxon>
    </lineage>
</organism>
<dbReference type="STRING" id="35608.A0A2U1NVN4"/>
<gene>
    <name evidence="2" type="ORF">CTI12_AA221450</name>
</gene>
<dbReference type="AlphaFoldDB" id="A0A2U1NVN4"/>
<accession>A0A2U1NVN4</accession>
<name>A0A2U1NVN4_ARTAN</name>
<evidence type="ECO:0000313" key="2">
    <source>
        <dbReference type="EMBL" id="PWA77572.1"/>
    </source>
</evidence>
<feature type="region of interest" description="Disordered" evidence="1">
    <location>
        <begin position="96"/>
        <end position="161"/>
    </location>
</feature>
<dbReference type="EMBL" id="PKPP01002106">
    <property type="protein sequence ID" value="PWA77572.1"/>
    <property type="molecule type" value="Genomic_DNA"/>
</dbReference>
<proteinExistence type="predicted"/>
<protein>
    <recommendedName>
        <fullName evidence="4">Helitron helicase-like domain-containing protein</fullName>
    </recommendedName>
</protein>
<evidence type="ECO:0000313" key="3">
    <source>
        <dbReference type="Proteomes" id="UP000245207"/>
    </source>
</evidence>
<feature type="region of interest" description="Disordered" evidence="1">
    <location>
        <begin position="12"/>
        <end position="35"/>
    </location>
</feature>
<dbReference type="PANTHER" id="PTHR45786:SF74">
    <property type="entry name" value="ATP-DEPENDENT DNA HELICASE"/>
    <property type="match status" value="1"/>
</dbReference>
<comment type="caution">
    <text evidence="2">The sequence shown here is derived from an EMBL/GenBank/DDBJ whole genome shotgun (WGS) entry which is preliminary data.</text>
</comment>
<dbReference type="Proteomes" id="UP000245207">
    <property type="component" value="Unassembled WGS sequence"/>
</dbReference>
<feature type="compositionally biased region" description="Low complexity" evidence="1">
    <location>
        <begin position="20"/>
        <end position="34"/>
    </location>
</feature>
<dbReference type="OrthoDB" id="6372211at2759"/>
<feature type="compositionally biased region" description="Basic and acidic residues" evidence="1">
    <location>
        <begin position="131"/>
        <end position="140"/>
    </location>
</feature>
<keyword evidence="3" id="KW-1185">Reference proteome</keyword>
<evidence type="ECO:0000256" key="1">
    <source>
        <dbReference type="SAM" id="MobiDB-lite"/>
    </source>
</evidence>
<reference evidence="2 3" key="1">
    <citation type="journal article" date="2018" name="Mol. Plant">
        <title>The genome of Artemisia annua provides insight into the evolution of Asteraceae family and artemisinin biosynthesis.</title>
        <authorList>
            <person name="Shen Q."/>
            <person name="Zhang L."/>
            <person name="Liao Z."/>
            <person name="Wang S."/>
            <person name="Yan T."/>
            <person name="Shi P."/>
            <person name="Liu M."/>
            <person name="Fu X."/>
            <person name="Pan Q."/>
            <person name="Wang Y."/>
            <person name="Lv Z."/>
            <person name="Lu X."/>
            <person name="Zhang F."/>
            <person name="Jiang W."/>
            <person name="Ma Y."/>
            <person name="Chen M."/>
            <person name="Hao X."/>
            <person name="Li L."/>
            <person name="Tang Y."/>
            <person name="Lv G."/>
            <person name="Zhou Y."/>
            <person name="Sun X."/>
            <person name="Brodelius P.E."/>
            <person name="Rose J.K.C."/>
            <person name="Tang K."/>
        </authorList>
    </citation>
    <scope>NUCLEOTIDE SEQUENCE [LARGE SCALE GENOMIC DNA]</scope>
    <source>
        <strain evidence="3">cv. Huhao1</strain>
        <tissue evidence="2">Leaf</tissue>
    </source>
</reference>
<sequence length="425" mass="47633">MEYDINDLRIRRIGKPPSKNNGTHNNGTTNGNNTIDLSIRRTGTHNNGTTNGNNTIDLSIRRTGTHNNGTTNGNNTIDLSIRRTDSKSVEQLQKCKSSQPKTTNTINTPAEQRVLPLTQDPSIARRPRGRPIKDVNEPRKQPIYAGDIQSDIHSSKRKSDRLKEKIRMKRQKIFDQGFLGDNGATNGIDTRTRSFNGISKDYKDHGDPIYKCADCDALLWHAESVVGSTHSNSGSFSLCCSRGKVMLTNEVQNPPQFLLDLITEKNPKSESFIDNIRRYNSMFAFTSIGAKQDTSVNQGYRPYCYRIQGKNYHLMGTLLPEKGKKPAFAQLYIYDKATEIQNRINGVSGEPTTTSGASALDHQLTVDLRDMLDSINPLVAHFVWPVKSLLPQTNKTNSKFDSLGLKTSSNRRFGAKCRERKYPKP</sequence>
<evidence type="ECO:0008006" key="4">
    <source>
        <dbReference type="Google" id="ProtNLM"/>
    </source>
</evidence>
<dbReference type="PANTHER" id="PTHR45786">
    <property type="entry name" value="DNA BINDING PROTEIN-LIKE"/>
    <property type="match status" value="1"/>
</dbReference>
<feature type="compositionally biased region" description="Polar residues" evidence="1">
    <location>
        <begin position="96"/>
        <end position="110"/>
    </location>
</feature>